<comment type="caution">
    <text evidence="2">The sequence shown here is derived from an EMBL/GenBank/DDBJ whole genome shotgun (WGS) entry which is preliminary data.</text>
</comment>
<feature type="compositionally biased region" description="Polar residues" evidence="1">
    <location>
        <begin position="15"/>
        <end position="27"/>
    </location>
</feature>
<gene>
    <name evidence="2" type="ORF">PGLA1383_LOCUS2502</name>
</gene>
<protein>
    <submittedName>
        <fullName evidence="2">Uncharacterized protein</fullName>
    </submittedName>
</protein>
<name>A0A813DD93_POLGL</name>
<feature type="compositionally biased region" description="Low complexity" evidence="1">
    <location>
        <begin position="28"/>
        <end position="38"/>
    </location>
</feature>
<organism evidence="2 3">
    <name type="scientific">Polarella glacialis</name>
    <name type="common">Dinoflagellate</name>
    <dbReference type="NCBI Taxonomy" id="89957"/>
    <lineage>
        <taxon>Eukaryota</taxon>
        <taxon>Sar</taxon>
        <taxon>Alveolata</taxon>
        <taxon>Dinophyceae</taxon>
        <taxon>Suessiales</taxon>
        <taxon>Suessiaceae</taxon>
        <taxon>Polarella</taxon>
    </lineage>
</organism>
<feature type="compositionally biased region" description="Low complexity" evidence="1">
    <location>
        <begin position="45"/>
        <end position="57"/>
    </location>
</feature>
<dbReference type="AlphaFoldDB" id="A0A813DD93"/>
<keyword evidence="3" id="KW-1185">Reference proteome</keyword>
<dbReference type="Proteomes" id="UP000654075">
    <property type="component" value="Unassembled WGS sequence"/>
</dbReference>
<feature type="compositionally biased region" description="Low complexity" evidence="1">
    <location>
        <begin position="63"/>
        <end position="86"/>
    </location>
</feature>
<evidence type="ECO:0000256" key="1">
    <source>
        <dbReference type="SAM" id="MobiDB-lite"/>
    </source>
</evidence>
<reference evidence="2" key="1">
    <citation type="submission" date="2021-02" db="EMBL/GenBank/DDBJ databases">
        <authorList>
            <person name="Dougan E. K."/>
            <person name="Rhodes N."/>
            <person name="Thang M."/>
            <person name="Chan C."/>
        </authorList>
    </citation>
    <scope>NUCLEOTIDE SEQUENCE</scope>
</reference>
<sequence length="160" mass="17866">MEQAVRKTAHRLVSRGSTLRARTSSSANNNNNNNNNNNDNKDNDNNNNTTDDNNNDNNDNDNNDNTNNNRNNNNNNNNKINNNNNNTHERQASRRRIGGEILITRSLILQGTYGESGAKHKWQHKCTGRLVLSRRASCSHGALRVPREKSNTCKSTAAVG</sequence>
<evidence type="ECO:0000313" key="2">
    <source>
        <dbReference type="EMBL" id="CAE8583542.1"/>
    </source>
</evidence>
<proteinExistence type="predicted"/>
<feature type="region of interest" description="Disordered" evidence="1">
    <location>
        <begin position="1"/>
        <end position="92"/>
    </location>
</feature>
<accession>A0A813DD93</accession>
<evidence type="ECO:0000313" key="3">
    <source>
        <dbReference type="Proteomes" id="UP000654075"/>
    </source>
</evidence>
<dbReference type="EMBL" id="CAJNNV010000782">
    <property type="protein sequence ID" value="CAE8583542.1"/>
    <property type="molecule type" value="Genomic_DNA"/>
</dbReference>